<dbReference type="eggNOG" id="KOG3777">
    <property type="taxonomic scope" value="Eukaryota"/>
</dbReference>
<feature type="region of interest" description="Disordered" evidence="1">
    <location>
        <begin position="1"/>
        <end position="114"/>
    </location>
</feature>
<gene>
    <name evidence="3" type="ORF">CRE_06196</name>
</gene>
<dbReference type="STRING" id="31234.E3NM49"/>
<reference evidence="3" key="1">
    <citation type="submission" date="2007-07" db="EMBL/GenBank/DDBJ databases">
        <title>PCAP assembly of the Caenorhabditis remanei genome.</title>
        <authorList>
            <consortium name="The Caenorhabditis remanei Sequencing Consortium"/>
            <person name="Wilson R.K."/>
        </authorList>
    </citation>
    <scope>NUCLEOTIDE SEQUENCE [LARGE SCALE GENOMIC DNA]</scope>
    <source>
        <strain evidence="3">PB4641</strain>
    </source>
</reference>
<feature type="domain" description="Rege-1 UBA-like" evidence="2">
    <location>
        <begin position="122"/>
        <end position="148"/>
    </location>
</feature>
<dbReference type="InterPro" id="IPR040546">
    <property type="entry name" value="Rege-1_UBA-like"/>
</dbReference>
<accession>E3NM49</accession>
<dbReference type="EMBL" id="DS268980">
    <property type="protein sequence ID" value="EFP06748.1"/>
    <property type="molecule type" value="Genomic_DNA"/>
</dbReference>
<dbReference type="AlphaFoldDB" id="E3NM49"/>
<sequence>MDSPGSHAPLCRTTGGTAVISNQRGLGTRLNPYYQSTPHQPMVQSMSQPVNYPNYGVGGVSSSGQVLMQGPPPGLAPVGQSPDFDSCYSSCDDISHPSLSRESSDPSKLDDDQRTIRYPAPEVVEFATKLGYSTEQLSHVLNQIGVDSKTVSV</sequence>
<dbReference type="HOGENOM" id="CLU_1714992_0_0_1"/>
<evidence type="ECO:0000256" key="1">
    <source>
        <dbReference type="SAM" id="MobiDB-lite"/>
    </source>
</evidence>
<feature type="compositionally biased region" description="Polar residues" evidence="1">
    <location>
        <begin position="14"/>
        <end position="25"/>
    </location>
</feature>
<evidence type="ECO:0000259" key="2">
    <source>
        <dbReference type="Pfam" id="PF18039"/>
    </source>
</evidence>
<evidence type="ECO:0000313" key="4">
    <source>
        <dbReference type="Proteomes" id="UP000008281"/>
    </source>
</evidence>
<protein>
    <recommendedName>
        <fullName evidence="2">Rege-1 UBA-like domain-containing protein</fullName>
    </recommendedName>
</protein>
<feature type="compositionally biased region" description="Basic and acidic residues" evidence="1">
    <location>
        <begin position="102"/>
        <end position="114"/>
    </location>
</feature>
<organism evidence="4">
    <name type="scientific">Caenorhabditis remanei</name>
    <name type="common">Caenorhabditis vulgaris</name>
    <dbReference type="NCBI Taxonomy" id="31234"/>
    <lineage>
        <taxon>Eukaryota</taxon>
        <taxon>Metazoa</taxon>
        <taxon>Ecdysozoa</taxon>
        <taxon>Nematoda</taxon>
        <taxon>Chromadorea</taxon>
        <taxon>Rhabditida</taxon>
        <taxon>Rhabditina</taxon>
        <taxon>Rhabditomorpha</taxon>
        <taxon>Rhabditoidea</taxon>
        <taxon>Rhabditidae</taxon>
        <taxon>Peloderinae</taxon>
        <taxon>Caenorhabditis</taxon>
    </lineage>
</organism>
<keyword evidence="4" id="KW-1185">Reference proteome</keyword>
<feature type="compositionally biased region" description="Polar residues" evidence="1">
    <location>
        <begin position="33"/>
        <end position="51"/>
    </location>
</feature>
<name>E3NM49_CAERE</name>
<dbReference type="Pfam" id="PF18039">
    <property type="entry name" value="UBA_6"/>
    <property type="match status" value="1"/>
</dbReference>
<dbReference type="Proteomes" id="UP000008281">
    <property type="component" value="Unassembled WGS sequence"/>
</dbReference>
<proteinExistence type="predicted"/>
<dbReference type="InParanoid" id="E3NM49"/>
<evidence type="ECO:0000313" key="3">
    <source>
        <dbReference type="EMBL" id="EFP06748.1"/>
    </source>
</evidence>